<dbReference type="Pfam" id="PF03413">
    <property type="entry name" value="PepSY"/>
    <property type="match status" value="1"/>
</dbReference>
<keyword evidence="5" id="KW-1185">Reference proteome</keyword>
<gene>
    <name evidence="4" type="ORF">ASJ80_07500</name>
</gene>
<accession>A0A2A2H1D5</accession>
<evidence type="ECO:0000259" key="3">
    <source>
        <dbReference type="Pfam" id="PF03413"/>
    </source>
</evidence>
<sequence>MAIKSIFKLVIITILIITILNCAYADTGPSIGENQAKTIAQNYLNSHNLPYTAVTPNGNIWYYYVKNTKTGEKEWISINTFIHDDPEFGGPGIYKKVFDNMYGVWLVQVNSRDGKNTGTIYIDGETGKILKVTVPKKAQTRNLSKTTENTALKNTTNGTNATSQTFPESNSKSASSGVNTGIFGIIALIIAIGAGYFMYTRI</sequence>
<proteinExistence type="predicted"/>
<organism evidence="4 5">
    <name type="scientific">Methanobacterium bryantii</name>
    <dbReference type="NCBI Taxonomy" id="2161"/>
    <lineage>
        <taxon>Archaea</taxon>
        <taxon>Methanobacteriati</taxon>
        <taxon>Methanobacteriota</taxon>
        <taxon>Methanomada group</taxon>
        <taxon>Methanobacteria</taxon>
        <taxon>Methanobacteriales</taxon>
        <taxon>Methanobacteriaceae</taxon>
        <taxon>Methanobacterium</taxon>
    </lineage>
</organism>
<feature type="transmembrane region" description="Helical" evidence="2">
    <location>
        <begin position="181"/>
        <end position="199"/>
    </location>
</feature>
<evidence type="ECO:0000256" key="2">
    <source>
        <dbReference type="SAM" id="Phobius"/>
    </source>
</evidence>
<protein>
    <recommendedName>
        <fullName evidence="3">PepSY domain-containing protein</fullName>
    </recommendedName>
</protein>
<name>A0A2A2H1D5_METBR</name>
<dbReference type="AlphaFoldDB" id="A0A2A2H1D5"/>
<evidence type="ECO:0000256" key="1">
    <source>
        <dbReference type="SAM" id="MobiDB-lite"/>
    </source>
</evidence>
<reference evidence="4 5" key="1">
    <citation type="journal article" date="2017" name="BMC Genomics">
        <title>Genomic analysis of methanogenic archaea reveals a shift towards energy conservation.</title>
        <authorList>
            <person name="Gilmore S.P."/>
            <person name="Henske J.K."/>
            <person name="Sexton J.A."/>
            <person name="Solomon K.V."/>
            <person name="Seppala S."/>
            <person name="Yoo J.I."/>
            <person name="Huyett L.M."/>
            <person name="Pressman A."/>
            <person name="Cogan J.Z."/>
            <person name="Kivenson V."/>
            <person name="Peng X."/>
            <person name="Tan Y."/>
            <person name="Valentine D.L."/>
            <person name="O'Malley M.A."/>
        </authorList>
    </citation>
    <scope>NUCLEOTIDE SEQUENCE [LARGE SCALE GENOMIC DNA]</scope>
    <source>
        <strain evidence="4 5">M.o.H.</strain>
    </source>
</reference>
<keyword evidence="2" id="KW-0472">Membrane</keyword>
<feature type="region of interest" description="Disordered" evidence="1">
    <location>
        <begin position="144"/>
        <end position="176"/>
    </location>
</feature>
<feature type="domain" description="PepSY" evidence="3">
    <location>
        <begin position="98"/>
        <end position="132"/>
    </location>
</feature>
<dbReference type="OrthoDB" id="373857at2157"/>
<dbReference type="Proteomes" id="UP000217784">
    <property type="component" value="Unassembled WGS sequence"/>
</dbReference>
<dbReference type="InterPro" id="IPR025711">
    <property type="entry name" value="PepSY"/>
</dbReference>
<dbReference type="RefSeq" id="WP_069583806.1">
    <property type="nucleotide sequence ID" value="NZ_LMVM01000040.1"/>
</dbReference>
<evidence type="ECO:0000313" key="4">
    <source>
        <dbReference type="EMBL" id="PAV03106.1"/>
    </source>
</evidence>
<comment type="caution">
    <text evidence="4">The sequence shown here is derived from an EMBL/GenBank/DDBJ whole genome shotgun (WGS) entry which is preliminary data.</text>
</comment>
<evidence type="ECO:0000313" key="5">
    <source>
        <dbReference type="Proteomes" id="UP000217784"/>
    </source>
</evidence>
<keyword evidence="2" id="KW-1133">Transmembrane helix</keyword>
<dbReference type="EMBL" id="LMVM01000040">
    <property type="protein sequence ID" value="PAV03106.1"/>
    <property type="molecule type" value="Genomic_DNA"/>
</dbReference>
<keyword evidence="2" id="KW-0812">Transmembrane</keyword>